<evidence type="ECO:0000256" key="7">
    <source>
        <dbReference type="SAM" id="MobiDB-lite"/>
    </source>
</evidence>
<evidence type="ECO:0000256" key="3">
    <source>
        <dbReference type="ARBA" id="ARBA00023125"/>
    </source>
</evidence>
<keyword evidence="4" id="KW-0804">Transcription</keyword>
<evidence type="ECO:0000256" key="4">
    <source>
        <dbReference type="ARBA" id="ARBA00023163"/>
    </source>
</evidence>
<evidence type="ECO:0000256" key="2">
    <source>
        <dbReference type="ARBA" id="ARBA00023015"/>
    </source>
</evidence>
<evidence type="ECO:0000259" key="8">
    <source>
        <dbReference type="PROSITE" id="PS50217"/>
    </source>
</evidence>
<keyword evidence="5" id="KW-0539">Nucleus</keyword>
<keyword evidence="1" id="KW-0832">Ubl conjugation</keyword>
<dbReference type="SUPFAM" id="SSF57959">
    <property type="entry name" value="Leucine zipper domain"/>
    <property type="match status" value="1"/>
</dbReference>
<sequence>MAIVDSTSVNSSNLALPSSPSYQHPESSPSSPSSSTSSKPPAKSRPAPTSNEDAAPRKRSRSDMTTEERKEARAHRNRIAAQNSRDKRKAQFSALEARIGELEAENRALRAGIAHSRPVAIDNTEQRAADAARESETRALRDRVRTLETAWEAILRTLQTQGTMAGLPTLPPPFPSPSHSMTTFPVMVPPNPIFSLDDAIFPISPSPSNVSLPTGGEHLLIGGAPAAGGPIQTVEDFQTPLGTGEDETVDEAAMDELFREILAAPPTPSSTPSSLMCDEEVPGQGPSLADANADPDTDEVQREVQRLLDLVSEPGATLGLTMDGIVPLPNEEGDITPLELDLGAWEASIVLPQPVF</sequence>
<dbReference type="InterPro" id="IPR046347">
    <property type="entry name" value="bZIP_sf"/>
</dbReference>
<feature type="domain" description="BZIP" evidence="8">
    <location>
        <begin position="67"/>
        <end position="114"/>
    </location>
</feature>
<keyword evidence="2" id="KW-0805">Transcription regulation</keyword>
<evidence type="ECO:0000313" key="9">
    <source>
        <dbReference type="EMBL" id="KAH8993359.1"/>
    </source>
</evidence>
<dbReference type="GO" id="GO:0005634">
    <property type="term" value="C:nucleus"/>
    <property type="evidence" value="ECO:0007669"/>
    <property type="project" value="TreeGrafter"/>
</dbReference>
<dbReference type="AlphaFoldDB" id="A0AAD4LJ55"/>
<dbReference type="PANTHER" id="PTHR46542">
    <property type="entry name" value="X-BOX BINDING PROTEIN 1"/>
    <property type="match status" value="1"/>
</dbReference>
<feature type="region of interest" description="Disordered" evidence="7">
    <location>
        <begin position="265"/>
        <end position="286"/>
    </location>
</feature>
<dbReference type="CDD" id="cd14812">
    <property type="entry name" value="bZIP_u3"/>
    <property type="match status" value="1"/>
</dbReference>
<dbReference type="GO" id="GO:0000977">
    <property type="term" value="F:RNA polymerase II transcription regulatory region sequence-specific DNA binding"/>
    <property type="evidence" value="ECO:0007669"/>
    <property type="project" value="TreeGrafter"/>
</dbReference>
<protein>
    <recommendedName>
        <fullName evidence="6">X-box-binding protein 1</fullName>
    </recommendedName>
</protein>
<dbReference type="PANTHER" id="PTHR46542:SF1">
    <property type="entry name" value="X-BOX BINDING PROTEIN 1"/>
    <property type="match status" value="1"/>
</dbReference>
<dbReference type="PROSITE" id="PS00036">
    <property type="entry name" value="BZIP_BASIC"/>
    <property type="match status" value="1"/>
</dbReference>
<dbReference type="InterPro" id="IPR052470">
    <property type="entry name" value="ER_Stress-Reg_TF"/>
</dbReference>
<evidence type="ECO:0000313" key="10">
    <source>
        <dbReference type="Proteomes" id="UP001201163"/>
    </source>
</evidence>
<feature type="region of interest" description="Disordered" evidence="7">
    <location>
        <begin position="1"/>
        <end position="88"/>
    </location>
</feature>
<evidence type="ECO:0000256" key="1">
    <source>
        <dbReference type="ARBA" id="ARBA00022843"/>
    </source>
</evidence>
<proteinExistence type="predicted"/>
<comment type="caution">
    <text evidence="9">The sequence shown here is derived from an EMBL/GenBank/DDBJ whole genome shotgun (WGS) entry which is preliminary data.</text>
</comment>
<keyword evidence="3" id="KW-0238">DNA-binding</keyword>
<gene>
    <name evidence="9" type="ORF">EDB92DRAFT_2113714</name>
</gene>
<dbReference type="PROSITE" id="PS50217">
    <property type="entry name" value="BZIP"/>
    <property type="match status" value="1"/>
</dbReference>
<dbReference type="SMART" id="SM00338">
    <property type="entry name" value="BRLZ"/>
    <property type="match status" value="1"/>
</dbReference>
<name>A0AAD4LJ55_9AGAM</name>
<dbReference type="GO" id="GO:0000981">
    <property type="term" value="F:DNA-binding transcription factor activity, RNA polymerase II-specific"/>
    <property type="evidence" value="ECO:0007669"/>
    <property type="project" value="TreeGrafter"/>
</dbReference>
<feature type="compositionally biased region" description="Basic and acidic residues" evidence="7">
    <location>
        <begin position="61"/>
        <end position="71"/>
    </location>
</feature>
<organism evidence="9 10">
    <name type="scientific">Lactarius akahatsu</name>
    <dbReference type="NCBI Taxonomy" id="416441"/>
    <lineage>
        <taxon>Eukaryota</taxon>
        <taxon>Fungi</taxon>
        <taxon>Dikarya</taxon>
        <taxon>Basidiomycota</taxon>
        <taxon>Agaricomycotina</taxon>
        <taxon>Agaricomycetes</taxon>
        <taxon>Russulales</taxon>
        <taxon>Russulaceae</taxon>
        <taxon>Lactarius</taxon>
    </lineage>
</organism>
<dbReference type="Gene3D" id="1.20.5.170">
    <property type="match status" value="1"/>
</dbReference>
<reference evidence="9" key="1">
    <citation type="submission" date="2022-01" db="EMBL/GenBank/DDBJ databases">
        <title>Comparative genomics reveals a dynamic genome evolution in the ectomycorrhizal milk-cap (Lactarius) mushrooms.</title>
        <authorList>
            <consortium name="DOE Joint Genome Institute"/>
            <person name="Lebreton A."/>
            <person name="Tang N."/>
            <person name="Kuo A."/>
            <person name="LaButti K."/>
            <person name="Drula E."/>
            <person name="Barry K."/>
            <person name="Clum A."/>
            <person name="Lipzen A."/>
            <person name="Mousain D."/>
            <person name="Ng V."/>
            <person name="Wang R."/>
            <person name="Wang X."/>
            <person name="Dai Y."/>
            <person name="Henrissat B."/>
            <person name="Grigoriev I.V."/>
            <person name="Guerin-Laguette A."/>
            <person name="Yu F."/>
            <person name="Martin F.M."/>
        </authorList>
    </citation>
    <scope>NUCLEOTIDE SEQUENCE</scope>
    <source>
        <strain evidence="9">QP</strain>
    </source>
</reference>
<feature type="compositionally biased region" description="Low complexity" evidence="7">
    <location>
        <begin position="8"/>
        <end position="50"/>
    </location>
</feature>
<evidence type="ECO:0000256" key="6">
    <source>
        <dbReference type="ARBA" id="ARBA00040165"/>
    </source>
</evidence>
<dbReference type="InterPro" id="IPR004827">
    <property type="entry name" value="bZIP"/>
</dbReference>
<dbReference type="Proteomes" id="UP001201163">
    <property type="component" value="Unassembled WGS sequence"/>
</dbReference>
<dbReference type="EMBL" id="JAKELL010000018">
    <property type="protein sequence ID" value="KAH8993359.1"/>
    <property type="molecule type" value="Genomic_DNA"/>
</dbReference>
<dbReference type="Pfam" id="PF07716">
    <property type="entry name" value="bZIP_2"/>
    <property type="match status" value="1"/>
</dbReference>
<keyword evidence="10" id="KW-1185">Reference proteome</keyword>
<accession>A0AAD4LJ55</accession>
<evidence type="ECO:0000256" key="5">
    <source>
        <dbReference type="ARBA" id="ARBA00023242"/>
    </source>
</evidence>